<dbReference type="Proteomes" id="UP000774617">
    <property type="component" value="Unassembled WGS sequence"/>
</dbReference>
<feature type="region of interest" description="Disordered" evidence="1">
    <location>
        <begin position="322"/>
        <end position="346"/>
    </location>
</feature>
<reference evidence="3 4" key="1">
    <citation type="journal article" date="2021" name="Nat. Commun.">
        <title>Genetic determinants of endophytism in the Arabidopsis root mycobiome.</title>
        <authorList>
            <person name="Mesny F."/>
            <person name="Miyauchi S."/>
            <person name="Thiergart T."/>
            <person name="Pickel B."/>
            <person name="Atanasova L."/>
            <person name="Karlsson M."/>
            <person name="Huettel B."/>
            <person name="Barry K.W."/>
            <person name="Haridas S."/>
            <person name="Chen C."/>
            <person name="Bauer D."/>
            <person name="Andreopoulos W."/>
            <person name="Pangilinan J."/>
            <person name="LaButti K."/>
            <person name="Riley R."/>
            <person name="Lipzen A."/>
            <person name="Clum A."/>
            <person name="Drula E."/>
            <person name="Henrissat B."/>
            <person name="Kohler A."/>
            <person name="Grigoriev I.V."/>
            <person name="Martin F.M."/>
            <person name="Hacquard S."/>
        </authorList>
    </citation>
    <scope>NUCLEOTIDE SEQUENCE [LARGE SCALE GENOMIC DNA]</scope>
    <source>
        <strain evidence="3 4">MPI-SDFR-AT-0080</strain>
    </source>
</reference>
<comment type="caution">
    <text evidence="3">The sequence shown here is derived from an EMBL/GenBank/DDBJ whole genome shotgun (WGS) entry which is preliminary data.</text>
</comment>
<dbReference type="EMBL" id="JAGTJR010000121">
    <property type="protein sequence ID" value="KAH7007920.1"/>
    <property type="molecule type" value="Genomic_DNA"/>
</dbReference>
<keyword evidence="4" id="KW-1185">Reference proteome</keyword>
<evidence type="ECO:0000256" key="2">
    <source>
        <dbReference type="SAM" id="Phobius"/>
    </source>
</evidence>
<protein>
    <submittedName>
        <fullName evidence="3">Uncharacterized protein</fullName>
    </submittedName>
</protein>
<keyword evidence="2" id="KW-0812">Transmembrane</keyword>
<sequence>MPHSCLRRLGRTMNSSSSSSSHKQSGCIDKPQRRLSPLQTRAPSPDQRMAPITVYTSIAGKLAKASELVSDPWQWIAHVASKMDHTSTLVRRRVAETTNKLPPHANSVLQAIPDLWHWIAQAFAAVGHTFTRSGHGIKEAASAVGRGIGSVIQFFVRIWHWIVRAALAIIHTPGRIYGGIVHGLHWLGRGIASVFQVVVQGVKILIMLGALIAVLSFALRILFPLGRKFMRWWLQRQMEEFEAGRRELERRRYQEGLRQHVQEEEERRREWRREWRRQQEEEQRRSEWRRQQEEEQTRNEWTRQQEEKQRREGWKRHQEGEERRRDERRRRNQEQERKRRDYAERQHQFQDREAFPQWKKRRPIDEEKRRITVFPDPPSRSCRDVSCARDSIPWCKHSMEKLYRGCGHDYVTILKEERSYWHPDRFAPFIDQSRADVERKSTRMFQIIEELLKKQEAGCT</sequence>
<organism evidence="3 4">
    <name type="scientific">Macrophomina phaseolina</name>
    <dbReference type="NCBI Taxonomy" id="35725"/>
    <lineage>
        <taxon>Eukaryota</taxon>
        <taxon>Fungi</taxon>
        <taxon>Dikarya</taxon>
        <taxon>Ascomycota</taxon>
        <taxon>Pezizomycotina</taxon>
        <taxon>Dothideomycetes</taxon>
        <taxon>Dothideomycetes incertae sedis</taxon>
        <taxon>Botryosphaeriales</taxon>
        <taxon>Botryosphaeriaceae</taxon>
        <taxon>Macrophomina</taxon>
    </lineage>
</organism>
<evidence type="ECO:0000256" key="1">
    <source>
        <dbReference type="SAM" id="MobiDB-lite"/>
    </source>
</evidence>
<accession>A0ABQ8FQU9</accession>
<keyword evidence="2" id="KW-0472">Membrane</keyword>
<proteinExistence type="predicted"/>
<feature type="compositionally biased region" description="Basic and acidic residues" evidence="1">
    <location>
        <begin position="332"/>
        <end position="346"/>
    </location>
</feature>
<feature type="region of interest" description="Disordered" evidence="1">
    <location>
        <begin position="1"/>
        <end position="47"/>
    </location>
</feature>
<feature type="transmembrane region" description="Helical" evidence="2">
    <location>
        <begin position="204"/>
        <end position="223"/>
    </location>
</feature>
<evidence type="ECO:0000313" key="3">
    <source>
        <dbReference type="EMBL" id="KAH7007920.1"/>
    </source>
</evidence>
<gene>
    <name evidence="3" type="ORF">B0J12DRAFT_692047</name>
</gene>
<name>A0ABQ8FQU9_9PEZI</name>
<keyword evidence="2" id="KW-1133">Transmembrane helix</keyword>
<evidence type="ECO:0000313" key="4">
    <source>
        <dbReference type="Proteomes" id="UP000774617"/>
    </source>
</evidence>
<feature type="compositionally biased region" description="Basic residues" evidence="1">
    <location>
        <begin position="1"/>
        <end position="10"/>
    </location>
</feature>